<sequence>MCQTLKLYYNYKMCGHSTVAPARMVGPPCKIANSYKPSQFYCPVDFAEWKTEIQDLNEPCLSCKQTSHWFLLMDKNGKGKWSAQTPIAFDHGESDIRKPWEKFRLPFRKEKWPSDVKKG</sequence>
<accession>A0A9W8Q684</accession>
<comment type="caution">
    <text evidence="1">The sequence shown here is derived from an EMBL/GenBank/DDBJ whole genome shotgun (WGS) entry which is preliminary data.</text>
</comment>
<keyword evidence="2" id="KW-1185">Reference proteome</keyword>
<dbReference type="EMBL" id="JAJHUN010000011">
    <property type="protein sequence ID" value="KAJ4145462.1"/>
    <property type="molecule type" value="Genomic_DNA"/>
</dbReference>
<dbReference type="Proteomes" id="UP001144673">
    <property type="component" value="Chromosome 2"/>
</dbReference>
<evidence type="ECO:0000313" key="2">
    <source>
        <dbReference type="Proteomes" id="UP001144673"/>
    </source>
</evidence>
<protein>
    <submittedName>
        <fullName evidence="1">Uncharacterized protein</fullName>
    </submittedName>
</protein>
<evidence type="ECO:0000313" key="1">
    <source>
        <dbReference type="EMBL" id="KAJ4145462.1"/>
    </source>
</evidence>
<reference evidence="1" key="1">
    <citation type="journal article" date="2023" name="Access Microbiol">
        <title>De-novo genome assembly for Akanthomyces muscarius, a biocontrol agent of insect agricultural pests.</title>
        <authorList>
            <person name="Erdos Z."/>
            <person name="Studholme D.J."/>
            <person name="Raymond B."/>
            <person name="Sharma M."/>
        </authorList>
    </citation>
    <scope>NUCLEOTIDE SEQUENCE</scope>
    <source>
        <strain evidence="1">Ve6</strain>
    </source>
</reference>
<dbReference type="AlphaFoldDB" id="A0A9W8Q684"/>
<proteinExistence type="predicted"/>
<name>A0A9W8Q684_AKAMU</name>
<dbReference type="KEGG" id="amus:LMH87_004311"/>
<organism evidence="1 2">
    <name type="scientific">Akanthomyces muscarius</name>
    <name type="common">Entomopathogenic fungus</name>
    <name type="synonym">Lecanicillium muscarium</name>
    <dbReference type="NCBI Taxonomy" id="2231603"/>
    <lineage>
        <taxon>Eukaryota</taxon>
        <taxon>Fungi</taxon>
        <taxon>Dikarya</taxon>
        <taxon>Ascomycota</taxon>
        <taxon>Pezizomycotina</taxon>
        <taxon>Sordariomycetes</taxon>
        <taxon>Hypocreomycetidae</taxon>
        <taxon>Hypocreales</taxon>
        <taxon>Cordycipitaceae</taxon>
        <taxon>Akanthomyces</taxon>
    </lineage>
</organism>
<gene>
    <name evidence="1" type="ORF">LMH87_004311</name>
</gene>
<dbReference type="GeneID" id="80891470"/>
<dbReference type="RefSeq" id="XP_056049132.1">
    <property type="nucleotide sequence ID" value="XM_056195510.1"/>
</dbReference>